<keyword evidence="3" id="KW-1185">Reference proteome</keyword>
<reference evidence="2" key="1">
    <citation type="submission" date="2013-04" db="UniProtKB">
        <authorList>
            <consortium name="EnsemblPlants"/>
        </authorList>
    </citation>
    <scope>IDENTIFICATION</scope>
</reference>
<evidence type="ECO:0000313" key="3">
    <source>
        <dbReference type="Proteomes" id="UP000006038"/>
    </source>
</evidence>
<dbReference type="HOGENOM" id="CLU_1725123_0_0_1"/>
<protein>
    <recommendedName>
        <fullName evidence="1">KIB1-4 beta-propeller domain-containing protein</fullName>
    </recommendedName>
</protein>
<dbReference type="PANTHER" id="PTHR33800:SF1">
    <property type="entry name" value="OS02G0698100 PROTEIN"/>
    <property type="match status" value="1"/>
</dbReference>
<feature type="domain" description="KIB1-4 beta-propeller" evidence="1">
    <location>
        <begin position="18"/>
        <end position="109"/>
    </location>
</feature>
<dbReference type="eggNOG" id="ENOG502SP5Q">
    <property type="taxonomic scope" value="Eukaryota"/>
</dbReference>
<dbReference type="EnsemblPlants" id="OB02G36130.1">
    <property type="protein sequence ID" value="OB02G36130.1"/>
    <property type="gene ID" value="OB02G36130"/>
</dbReference>
<accession>J3LG46</accession>
<name>J3LG46_ORYBR</name>
<dbReference type="Proteomes" id="UP000006038">
    <property type="component" value="Unassembled WGS sequence"/>
</dbReference>
<dbReference type="AlphaFoldDB" id="J3LG46"/>
<dbReference type="Gramene" id="OB02G36130.1">
    <property type="protein sequence ID" value="OB02G36130.1"/>
    <property type="gene ID" value="OB02G36130"/>
</dbReference>
<organism evidence="2">
    <name type="scientific">Oryza brachyantha</name>
    <name type="common">malo sina</name>
    <dbReference type="NCBI Taxonomy" id="4533"/>
    <lineage>
        <taxon>Eukaryota</taxon>
        <taxon>Viridiplantae</taxon>
        <taxon>Streptophyta</taxon>
        <taxon>Embryophyta</taxon>
        <taxon>Tracheophyta</taxon>
        <taxon>Spermatophyta</taxon>
        <taxon>Magnoliopsida</taxon>
        <taxon>Liliopsida</taxon>
        <taxon>Poales</taxon>
        <taxon>Poaceae</taxon>
        <taxon>BOP clade</taxon>
        <taxon>Oryzoideae</taxon>
        <taxon>Oryzeae</taxon>
        <taxon>Oryzinae</taxon>
        <taxon>Oryza</taxon>
    </lineage>
</organism>
<sequence>MLPATGLPDATTFDRWHFGPHLVAAGDRLLLVLFMLVPRFGSLFQAQTRVKKVAVYALDMAKMRWEEVENIGAYSLFVDCAGRSTAGCVDVGNCGLEENRIYIAAPGCDGWYSCSPGWEVPLGGQGTGPLSIQAMKWLPWPSQIWIYPRLLF</sequence>
<evidence type="ECO:0000259" key="1">
    <source>
        <dbReference type="Pfam" id="PF03478"/>
    </source>
</evidence>
<dbReference type="Pfam" id="PF03478">
    <property type="entry name" value="Beta-prop_KIB1-4"/>
    <property type="match status" value="1"/>
</dbReference>
<proteinExistence type="predicted"/>
<evidence type="ECO:0000313" key="2">
    <source>
        <dbReference type="EnsemblPlants" id="OB02G36130.1"/>
    </source>
</evidence>
<dbReference type="PANTHER" id="PTHR33800">
    <property type="entry name" value="OS06G0113600 PROTEIN"/>
    <property type="match status" value="1"/>
</dbReference>
<dbReference type="InterPro" id="IPR005174">
    <property type="entry name" value="KIB1-4_b-propeller"/>
</dbReference>